<keyword evidence="4" id="KW-1015">Disulfide bond</keyword>
<dbReference type="GO" id="GO:0005615">
    <property type="term" value="C:extracellular space"/>
    <property type="evidence" value="ECO:0000318"/>
    <property type="project" value="GO_Central"/>
</dbReference>
<dbReference type="PROSITE" id="PS50948">
    <property type="entry name" value="PAN"/>
    <property type="match status" value="1"/>
</dbReference>
<dbReference type="InterPro" id="IPR003609">
    <property type="entry name" value="Pan_app"/>
</dbReference>
<feature type="domain" description="Fibrinogen C-terminal" evidence="7">
    <location>
        <begin position="226"/>
        <end position="277"/>
    </location>
</feature>
<dbReference type="Pfam" id="PF00024">
    <property type="entry name" value="PAN_1"/>
    <property type="match status" value="1"/>
</dbReference>
<dbReference type="GO" id="GO:0005581">
    <property type="term" value="C:collagen trimer"/>
    <property type="evidence" value="ECO:0007669"/>
    <property type="project" value="UniProtKB-KW"/>
</dbReference>
<sequence>MWRAFVYCAMLLVSAVASLGQEHCEWKQTGLFKLRHRDRVLVDHVIASHNVTNPTHCSMNCLSNERCASFNSKKQDQQSYMCELNSKSAAEAPGSLVNMTDGNYYDASDSKAVWKALRKLFIFSKKQNREIDPSKIQDFLALKNLHGPLASSECTEPNTRNSNEEKGPHCAVVENDRKKLLYITFVRSHLGYARKIWAPQSYISNLRPSLMTLPLTNVSQLIALCAASAIFATDCQDLHTRFPYLPSGVYKIDPNDGSHDDAYLAYCDMTSEGGGWTMCYTSDDKADPRREVTYDPAHPYGMDGYRTNCNPLEFNEIVFTNGADHAWFKRQGDLALKVKSSYTNDTDYADANGLWEGNGVASTSYLYQLLLCDDTFLKGFFVSGFIENTYKRCNNWSGDRSSNYYRLAAAKTSFAGVAFNENGHIALPNKLMSVGLRKK</sequence>
<dbReference type="PANTHER" id="PTHR16146">
    <property type="entry name" value="INTELECTIN"/>
    <property type="match status" value="1"/>
</dbReference>
<reference evidence="8 9" key="1">
    <citation type="journal article" date="2007" name="Science">
        <title>Sea anemone genome reveals ancestral eumetazoan gene repertoire and genomic organization.</title>
        <authorList>
            <person name="Putnam N.H."/>
            <person name="Srivastava M."/>
            <person name="Hellsten U."/>
            <person name="Dirks B."/>
            <person name="Chapman J."/>
            <person name="Salamov A."/>
            <person name="Terry A."/>
            <person name="Shapiro H."/>
            <person name="Lindquist E."/>
            <person name="Kapitonov V.V."/>
            <person name="Jurka J."/>
            <person name="Genikhovich G."/>
            <person name="Grigoriev I.V."/>
            <person name="Lucas S.M."/>
            <person name="Steele R.E."/>
            <person name="Finnerty J.R."/>
            <person name="Technau U."/>
            <person name="Martindale M.Q."/>
            <person name="Rokhsar D.S."/>
        </authorList>
    </citation>
    <scope>NUCLEOTIDE SEQUENCE [LARGE SCALE GENOMIC DNA]</scope>
    <source>
        <strain evidence="9">CH2 X CH6</strain>
    </source>
</reference>
<dbReference type="EMBL" id="DS469521">
    <property type="protein sequence ID" value="EDO47183.1"/>
    <property type="molecule type" value="Genomic_DNA"/>
</dbReference>
<dbReference type="Pfam" id="PF01410">
    <property type="entry name" value="COLFI"/>
    <property type="match status" value="1"/>
</dbReference>
<evidence type="ECO:0000259" key="6">
    <source>
        <dbReference type="PROSITE" id="PS50948"/>
    </source>
</evidence>
<dbReference type="GO" id="GO:0070492">
    <property type="term" value="F:oligosaccharide binding"/>
    <property type="evidence" value="ECO:0000318"/>
    <property type="project" value="GO_Central"/>
</dbReference>
<accession>A7RMZ7</accession>
<proteinExistence type="predicted"/>
<feature type="signal peptide" evidence="5">
    <location>
        <begin position="1"/>
        <end position="20"/>
    </location>
</feature>
<keyword evidence="3" id="KW-0176">Collagen</keyword>
<comment type="subcellular location">
    <subcellularLocation>
        <location evidence="1">Secreted</location>
    </subcellularLocation>
</comment>
<protein>
    <recommendedName>
        <fullName evidence="10">Fibrinogen C-terminal domain-containing protein</fullName>
    </recommendedName>
</protein>
<dbReference type="PROSITE" id="PS51406">
    <property type="entry name" value="FIBRINOGEN_C_2"/>
    <property type="match status" value="1"/>
</dbReference>
<dbReference type="HOGENOM" id="CLU_624536_0_0_1"/>
<dbReference type="PANTHER" id="PTHR16146:SF46">
    <property type="entry name" value="INTELECTIN-1A-RELATED"/>
    <property type="match status" value="1"/>
</dbReference>
<evidence type="ECO:0008006" key="10">
    <source>
        <dbReference type="Google" id="ProtNLM"/>
    </source>
</evidence>
<dbReference type="Gene3D" id="2.60.120.1000">
    <property type="match status" value="1"/>
</dbReference>
<dbReference type="InParanoid" id="A7RMZ7"/>
<keyword evidence="5" id="KW-0732">Signal</keyword>
<dbReference type="PhylomeDB" id="A7RMZ7"/>
<dbReference type="GO" id="GO:0005201">
    <property type="term" value="F:extracellular matrix structural constituent"/>
    <property type="evidence" value="ECO:0007669"/>
    <property type="project" value="InterPro"/>
</dbReference>
<evidence type="ECO:0000313" key="8">
    <source>
        <dbReference type="EMBL" id="EDO47183.1"/>
    </source>
</evidence>
<dbReference type="InterPro" id="IPR036056">
    <property type="entry name" value="Fibrinogen-like_C"/>
</dbReference>
<evidence type="ECO:0000256" key="2">
    <source>
        <dbReference type="ARBA" id="ARBA00022525"/>
    </source>
</evidence>
<evidence type="ECO:0000313" key="9">
    <source>
        <dbReference type="Proteomes" id="UP000001593"/>
    </source>
</evidence>
<gene>
    <name evidence="8" type="ORF">NEMVEDRAFT_v1g239485</name>
</gene>
<evidence type="ECO:0000256" key="4">
    <source>
        <dbReference type="ARBA" id="ARBA00023157"/>
    </source>
</evidence>
<dbReference type="AlphaFoldDB" id="A7RMZ7"/>
<feature type="domain" description="Apple" evidence="6">
    <location>
        <begin position="24"/>
        <end position="109"/>
    </location>
</feature>
<keyword evidence="2" id="KW-0964">Secreted</keyword>
<evidence type="ECO:0000256" key="3">
    <source>
        <dbReference type="ARBA" id="ARBA00023119"/>
    </source>
</evidence>
<organism evidence="8 9">
    <name type="scientific">Nematostella vectensis</name>
    <name type="common">Starlet sea anemone</name>
    <dbReference type="NCBI Taxonomy" id="45351"/>
    <lineage>
        <taxon>Eukaryota</taxon>
        <taxon>Metazoa</taxon>
        <taxon>Cnidaria</taxon>
        <taxon>Anthozoa</taxon>
        <taxon>Hexacorallia</taxon>
        <taxon>Actiniaria</taxon>
        <taxon>Edwardsiidae</taxon>
        <taxon>Nematostella</taxon>
    </lineage>
</organism>
<dbReference type="InterPro" id="IPR000885">
    <property type="entry name" value="Fib_collagen_C"/>
</dbReference>
<feature type="chain" id="PRO_5002714544" description="Fibrinogen C-terminal domain-containing protein" evidence="5">
    <location>
        <begin position="21"/>
        <end position="439"/>
    </location>
</feature>
<dbReference type="Proteomes" id="UP000001593">
    <property type="component" value="Unassembled WGS sequence"/>
</dbReference>
<dbReference type="InterPro" id="IPR002181">
    <property type="entry name" value="Fibrinogen_a/b/g_C_dom"/>
</dbReference>
<evidence type="ECO:0000259" key="7">
    <source>
        <dbReference type="PROSITE" id="PS51406"/>
    </source>
</evidence>
<dbReference type="NCBIfam" id="NF040941">
    <property type="entry name" value="GGGWT_bact"/>
    <property type="match status" value="1"/>
</dbReference>
<evidence type="ECO:0000256" key="1">
    <source>
        <dbReference type="ARBA" id="ARBA00004613"/>
    </source>
</evidence>
<evidence type="ECO:0000256" key="5">
    <source>
        <dbReference type="SAM" id="SignalP"/>
    </source>
</evidence>
<dbReference type="SUPFAM" id="SSF56496">
    <property type="entry name" value="Fibrinogen C-terminal domain-like"/>
    <property type="match status" value="1"/>
</dbReference>
<name>A7RMZ7_NEMVE</name>
<keyword evidence="9" id="KW-1185">Reference proteome</keyword>